<accession>A0A5A8CDE6</accession>
<sequence>MSHAAHRHDDADLDEPEDDDTTLEQRHVMLAETTDRLLDRMRAQAHCATLRKAFATADVSKDPNVFGRPDFSYAVLDRERARKADRLATDEEEEEELTAAPRPAQARSSESGLVRALLKTLSGPEAAEGLPAGPGLVLTTLDPSQAQQQVQRAGVQSVFRPPSARGALRPMGGGDAAGGAAGTMGASGASLFAASGAGTNSGAAGGAGGAVGALQGSASDAVSAAAAGGFATGGGGDHGAAGIGAGGVAGGRGAKSPHRIQRVTSSSSASVSMAGPGSGADASSPARDAAVVAAQLDEELAEPPPWDEDSRRFAAVSGQGVVVSRPGLVTSLAVNTQAAAELRGRAASALRRTLLPTRTEKLRAEKHRADQLRLQKRASASGETIGRWSVGGAGGGISPSAASRRSAESSPIGRRSKGRARQFATDTGSVRAEGALLNASGAVSRDGGQEDDEESGRAGGSGGVVVTGQVEGQLGITAGSATGPPSPSQWASTGSLPAGRTGRATSFQADGLGSIVGGALTGVTRRSGGPEAALEDAATAEHNVSVLMAELETFAERTAGVFAERLRWSPSHPAPMEVPTALLLTAVGWRMAARYSQRSLIAHLLLANTQAVALDTLWFAHARIFRPSESAAEQEFLLQRIARRWFRLQLCITRNRDLFFEHAPFALADFCYSALFYCASGSRNLLDATLRARLFITVVRLLVGTDVAPFTVLMLADKYFPDEAPMKPPAKGSSVSAAASAAASTHQRRQQGTGSGFGSASRSGFAGNSSVAGLADTATLADSSDEDEPGIGIGEK</sequence>
<gene>
    <name evidence="3" type="ORF">FNF29_04855</name>
</gene>
<reference evidence="3 4" key="1">
    <citation type="submission" date="2019-07" db="EMBL/GenBank/DDBJ databases">
        <title>Genomes of Cafeteria roenbergensis.</title>
        <authorList>
            <person name="Fischer M.G."/>
            <person name="Hackl T."/>
            <person name="Roman M."/>
        </authorList>
    </citation>
    <scope>NUCLEOTIDE SEQUENCE [LARGE SCALE GENOMIC DNA]</scope>
    <source>
        <strain evidence="3 4">BVI</strain>
    </source>
</reference>
<evidence type="ECO:0000256" key="1">
    <source>
        <dbReference type="ARBA" id="ARBA00008666"/>
    </source>
</evidence>
<feature type="region of interest" description="Disordered" evidence="2">
    <location>
        <begin position="730"/>
        <end position="764"/>
    </location>
</feature>
<feature type="compositionally biased region" description="Low complexity" evidence="2">
    <location>
        <begin position="466"/>
        <end position="475"/>
    </location>
</feature>
<feature type="compositionally biased region" description="Low complexity" evidence="2">
    <location>
        <begin position="265"/>
        <end position="275"/>
    </location>
</feature>
<name>A0A5A8CDE6_CAFRO</name>
<feature type="region of interest" description="Disordered" evidence="2">
    <location>
        <begin position="1"/>
        <end position="27"/>
    </location>
</feature>
<keyword evidence="4" id="KW-1185">Reference proteome</keyword>
<feature type="region of interest" description="Disordered" evidence="2">
    <location>
        <begin position="84"/>
        <end position="111"/>
    </location>
</feature>
<evidence type="ECO:0000256" key="2">
    <source>
        <dbReference type="SAM" id="MobiDB-lite"/>
    </source>
</evidence>
<evidence type="ECO:0000313" key="4">
    <source>
        <dbReference type="Proteomes" id="UP000323011"/>
    </source>
</evidence>
<dbReference type="EMBL" id="VLTN01000030">
    <property type="protein sequence ID" value="KAA0150965.1"/>
    <property type="molecule type" value="Genomic_DNA"/>
</dbReference>
<protein>
    <submittedName>
        <fullName evidence="3">Uncharacterized protein</fullName>
    </submittedName>
</protein>
<feature type="compositionally biased region" description="Low complexity" evidence="2">
    <location>
        <begin position="733"/>
        <end position="744"/>
    </location>
</feature>
<comment type="caution">
    <text evidence="3">The sequence shown here is derived from an EMBL/GenBank/DDBJ whole genome shotgun (WGS) entry which is preliminary data.</text>
</comment>
<evidence type="ECO:0000313" key="3">
    <source>
        <dbReference type="EMBL" id="KAA0150965.1"/>
    </source>
</evidence>
<feature type="compositionally biased region" description="Low complexity" evidence="2">
    <location>
        <begin position="398"/>
        <end position="410"/>
    </location>
</feature>
<feature type="region of interest" description="Disordered" evidence="2">
    <location>
        <begin position="777"/>
        <end position="796"/>
    </location>
</feature>
<proteinExistence type="inferred from homology"/>
<dbReference type="InterPro" id="IPR029417">
    <property type="entry name" value="FAM227"/>
</dbReference>
<dbReference type="AlphaFoldDB" id="A0A5A8CDE6"/>
<dbReference type="Proteomes" id="UP000323011">
    <property type="component" value="Unassembled WGS sequence"/>
</dbReference>
<feature type="region of interest" description="Disordered" evidence="2">
    <location>
        <begin position="249"/>
        <end position="288"/>
    </location>
</feature>
<organism evidence="3 4">
    <name type="scientific">Cafeteria roenbergensis</name>
    <name type="common">Marine flagellate</name>
    <dbReference type="NCBI Taxonomy" id="33653"/>
    <lineage>
        <taxon>Eukaryota</taxon>
        <taxon>Sar</taxon>
        <taxon>Stramenopiles</taxon>
        <taxon>Bigyra</taxon>
        <taxon>Opalozoa</taxon>
        <taxon>Bicosoecida</taxon>
        <taxon>Cafeteriaceae</taxon>
        <taxon>Cafeteria</taxon>
    </lineage>
</organism>
<comment type="similarity">
    <text evidence="1">Belongs to the FAM227 family.</text>
</comment>
<feature type="compositionally biased region" description="Acidic residues" evidence="2">
    <location>
        <begin position="11"/>
        <end position="22"/>
    </location>
</feature>
<feature type="compositionally biased region" description="Basic and acidic residues" evidence="2">
    <location>
        <begin position="358"/>
        <end position="373"/>
    </location>
</feature>
<dbReference type="Pfam" id="PF14922">
    <property type="entry name" value="FWWh"/>
    <property type="match status" value="1"/>
</dbReference>
<feature type="region of interest" description="Disordered" evidence="2">
    <location>
        <begin position="358"/>
        <end position="504"/>
    </location>
</feature>